<gene>
    <name evidence="2" type="ORF">DW243_02810</name>
    <name evidence="1" type="ORF">DWX36_15625</name>
</gene>
<dbReference type="EMBL" id="QRIS01000003">
    <property type="protein sequence ID" value="RHG87948.1"/>
    <property type="molecule type" value="Genomic_DNA"/>
</dbReference>
<dbReference type="AlphaFoldDB" id="A0A412NBV8"/>
<protein>
    <submittedName>
        <fullName evidence="1">Uncharacterized protein</fullName>
    </submittedName>
</protein>
<evidence type="ECO:0000313" key="2">
    <source>
        <dbReference type="EMBL" id="RHG87948.1"/>
    </source>
</evidence>
<dbReference type="Proteomes" id="UP000283834">
    <property type="component" value="Unassembled WGS sequence"/>
</dbReference>
<dbReference type="Proteomes" id="UP000283981">
    <property type="component" value="Unassembled WGS sequence"/>
</dbReference>
<reference evidence="3 4" key="1">
    <citation type="submission" date="2018-08" db="EMBL/GenBank/DDBJ databases">
        <title>A genome reference for cultivated species of the human gut microbiota.</title>
        <authorList>
            <person name="Zou Y."/>
            <person name="Xue W."/>
            <person name="Luo G."/>
        </authorList>
    </citation>
    <scope>NUCLEOTIDE SEQUENCE [LARGE SCALE GENOMIC DNA]</scope>
    <source>
        <strain evidence="1 3">AF19-16AC</strain>
        <strain evidence="2 4">AM21-18</strain>
    </source>
</reference>
<sequence>MGIFNFFQKRDPSMELYNLQNALRIANDCADLIENTINPKVFFDRYDLYLEKLALLSEAQKCKAIKVKGENLIQKYSQMSTLEKRVSATNEFIDRFWRDTCAKANTLKTEKGKNNRYQNFFDSLSEYNERMPEECIEYYAYIFNNAPRNSVSNRKAISADQIDAMQRIKASKHYCDKLYKMFYKGYPEMPFISQDRELNTNWIKQSQMFGVTPTKEMMTRYSDGLLPGHVYMLYWIREIHRKRIPVYFEYQYGINFTDEQDFLYKQGYLTSEMKVTKKGESAIDLHYSVIEDHKSNK</sequence>
<dbReference type="RefSeq" id="WP_118047460.1">
    <property type="nucleotide sequence ID" value="NZ_BAABXJ010000001.1"/>
</dbReference>
<organism evidence="1 3">
    <name type="scientific">Mediterraneibacter gnavus</name>
    <name type="common">Ruminococcus gnavus</name>
    <dbReference type="NCBI Taxonomy" id="33038"/>
    <lineage>
        <taxon>Bacteria</taxon>
        <taxon>Bacillati</taxon>
        <taxon>Bacillota</taxon>
        <taxon>Clostridia</taxon>
        <taxon>Lachnospirales</taxon>
        <taxon>Lachnospiraceae</taxon>
        <taxon>Mediterraneibacter</taxon>
    </lineage>
</organism>
<name>A0A412NBV8_MEDGN</name>
<evidence type="ECO:0000313" key="1">
    <source>
        <dbReference type="EMBL" id="RGT35976.1"/>
    </source>
</evidence>
<proteinExistence type="predicted"/>
<evidence type="ECO:0000313" key="4">
    <source>
        <dbReference type="Proteomes" id="UP000283981"/>
    </source>
</evidence>
<evidence type="ECO:0000313" key="3">
    <source>
        <dbReference type="Proteomes" id="UP000283834"/>
    </source>
</evidence>
<dbReference type="EMBL" id="QRWQ01000025">
    <property type="protein sequence ID" value="RGT35976.1"/>
    <property type="molecule type" value="Genomic_DNA"/>
</dbReference>
<comment type="caution">
    <text evidence="1">The sequence shown here is derived from an EMBL/GenBank/DDBJ whole genome shotgun (WGS) entry which is preliminary data.</text>
</comment>
<accession>A0A412NBV8</accession>